<feature type="compositionally biased region" description="Polar residues" evidence="1">
    <location>
        <begin position="65"/>
        <end position="76"/>
    </location>
</feature>
<feature type="region of interest" description="Disordered" evidence="1">
    <location>
        <begin position="56"/>
        <end position="76"/>
    </location>
</feature>
<protein>
    <submittedName>
        <fullName evidence="2">Uncharacterized protein</fullName>
    </submittedName>
</protein>
<name>A0ABQ9HU10_9NEOP</name>
<reference evidence="2 3" key="1">
    <citation type="submission" date="2023-02" db="EMBL/GenBank/DDBJ databases">
        <title>LHISI_Scaffold_Assembly.</title>
        <authorList>
            <person name="Stuart O.P."/>
            <person name="Cleave R."/>
            <person name="Magrath M.J.L."/>
            <person name="Mikheyev A.S."/>
        </authorList>
    </citation>
    <scope>NUCLEOTIDE SEQUENCE [LARGE SCALE GENOMIC DNA]</scope>
    <source>
        <strain evidence="2">Daus_M_001</strain>
        <tissue evidence="2">Leg muscle</tissue>
    </source>
</reference>
<proteinExistence type="predicted"/>
<evidence type="ECO:0000256" key="1">
    <source>
        <dbReference type="SAM" id="MobiDB-lite"/>
    </source>
</evidence>
<gene>
    <name evidence="2" type="ORF">PR048_013787</name>
</gene>
<comment type="caution">
    <text evidence="2">The sequence shown here is derived from an EMBL/GenBank/DDBJ whole genome shotgun (WGS) entry which is preliminary data.</text>
</comment>
<dbReference type="Proteomes" id="UP001159363">
    <property type="component" value="Chromosome X"/>
</dbReference>
<dbReference type="EMBL" id="JARBHB010000004">
    <property type="protein sequence ID" value="KAJ8887571.1"/>
    <property type="molecule type" value="Genomic_DNA"/>
</dbReference>
<evidence type="ECO:0000313" key="2">
    <source>
        <dbReference type="EMBL" id="KAJ8887571.1"/>
    </source>
</evidence>
<sequence length="76" mass="8282">MSLSYPNDWPEMLCIEGKNLTCVNNVQIEESVKDTFVTGNQEIFKGLGCFPPASTILTKPGAEPESSTGTQETTQK</sequence>
<organism evidence="2 3">
    <name type="scientific">Dryococelus australis</name>
    <dbReference type="NCBI Taxonomy" id="614101"/>
    <lineage>
        <taxon>Eukaryota</taxon>
        <taxon>Metazoa</taxon>
        <taxon>Ecdysozoa</taxon>
        <taxon>Arthropoda</taxon>
        <taxon>Hexapoda</taxon>
        <taxon>Insecta</taxon>
        <taxon>Pterygota</taxon>
        <taxon>Neoptera</taxon>
        <taxon>Polyneoptera</taxon>
        <taxon>Phasmatodea</taxon>
        <taxon>Verophasmatodea</taxon>
        <taxon>Anareolatae</taxon>
        <taxon>Phasmatidae</taxon>
        <taxon>Eurycanthinae</taxon>
        <taxon>Dryococelus</taxon>
    </lineage>
</organism>
<evidence type="ECO:0000313" key="3">
    <source>
        <dbReference type="Proteomes" id="UP001159363"/>
    </source>
</evidence>
<keyword evidence="3" id="KW-1185">Reference proteome</keyword>
<accession>A0ABQ9HU10</accession>